<feature type="domain" description="DDE-1" evidence="1">
    <location>
        <begin position="1"/>
        <end position="68"/>
    </location>
</feature>
<comment type="caution">
    <text evidence="2">The sequence shown here is derived from an EMBL/GenBank/DDBJ whole genome shotgun (WGS) entry which is preliminary data.</text>
</comment>
<dbReference type="GO" id="GO:0003676">
    <property type="term" value="F:nucleic acid binding"/>
    <property type="evidence" value="ECO:0007669"/>
    <property type="project" value="InterPro"/>
</dbReference>
<dbReference type="InterPro" id="IPR004875">
    <property type="entry name" value="DDE_SF_endonuclease_dom"/>
</dbReference>
<gene>
    <name evidence="2" type="ORF">TNCT_448821</name>
</gene>
<evidence type="ECO:0000259" key="1">
    <source>
        <dbReference type="Pfam" id="PF03184"/>
    </source>
</evidence>
<protein>
    <submittedName>
        <fullName evidence="2">Tigger transposable element-derived protein 1-like</fullName>
    </submittedName>
</protein>
<dbReference type="Proteomes" id="UP000887116">
    <property type="component" value="Unassembled WGS sequence"/>
</dbReference>
<organism evidence="2 3">
    <name type="scientific">Trichonephila clavata</name>
    <name type="common">Joro spider</name>
    <name type="synonym">Nephila clavata</name>
    <dbReference type="NCBI Taxonomy" id="2740835"/>
    <lineage>
        <taxon>Eukaryota</taxon>
        <taxon>Metazoa</taxon>
        <taxon>Ecdysozoa</taxon>
        <taxon>Arthropoda</taxon>
        <taxon>Chelicerata</taxon>
        <taxon>Arachnida</taxon>
        <taxon>Araneae</taxon>
        <taxon>Araneomorphae</taxon>
        <taxon>Entelegynae</taxon>
        <taxon>Araneoidea</taxon>
        <taxon>Nephilidae</taxon>
        <taxon>Trichonephila</taxon>
    </lineage>
</organism>
<dbReference type="Pfam" id="PF03184">
    <property type="entry name" value="DDE_1"/>
    <property type="match status" value="1"/>
</dbReference>
<dbReference type="EMBL" id="BMAO01023559">
    <property type="protein sequence ID" value="GFQ89439.1"/>
    <property type="molecule type" value="Genomic_DNA"/>
</dbReference>
<dbReference type="AlphaFoldDB" id="A0A8X6HMM6"/>
<evidence type="ECO:0000313" key="2">
    <source>
        <dbReference type="EMBL" id="GFQ89439.1"/>
    </source>
</evidence>
<name>A0A8X6HMM6_TRICU</name>
<dbReference type="OrthoDB" id="125347at2759"/>
<evidence type="ECO:0000313" key="3">
    <source>
        <dbReference type="Proteomes" id="UP000887116"/>
    </source>
</evidence>
<keyword evidence="3" id="KW-1185">Reference proteome</keyword>
<accession>A0A8X6HMM6</accession>
<proteinExistence type="predicted"/>
<sequence length="103" mass="12006">MNQGVISNFKAYYLRRTCRQMFEKKQTTDGEEKQPIREFWKNYNIMNAVESTNLSWNEVTEKCLKGVWKNIWLDLNKGGDTGHSVDMNKIVEEIVGISETKAV</sequence>
<reference evidence="2" key="1">
    <citation type="submission" date="2020-07" db="EMBL/GenBank/DDBJ databases">
        <title>Multicomponent nature underlies the extraordinary mechanical properties of spider dragline silk.</title>
        <authorList>
            <person name="Kono N."/>
            <person name="Nakamura H."/>
            <person name="Mori M."/>
            <person name="Yoshida Y."/>
            <person name="Ohtoshi R."/>
            <person name="Malay A.D."/>
            <person name="Moran D.A.P."/>
            <person name="Tomita M."/>
            <person name="Numata K."/>
            <person name="Arakawa K."/>
        </authorList>
    </citation>
    <scope>NUCLEOTIDE SEQUENCE</scope>
</reference>